<protein>
    <submittedName>
        <fullName evidence="4">Uncharacterized protein LOC113793084</fullName>
    </submittedName>
</protein>
<feature type="domain" description="CCHC-type" evidence="2">
    <location>
        <begin position="172"/>
        <end position="188"/>
    </location>
</feature>
<dbReference type="GO" id="GO:0003676">
    <property type="term" value="F:nucleic acid binding"/>
    <property type="evidence" value="ECO:0007669"/>
    <property type="project" value="InterPro"/>
</dbReference>
<organism evidence="3 4">
    <name type="scientific">Dermatophagoides pteronyssinus</name>
    <name type="common">European house dust mite</name>
    <dbReference type="NCBI Taxonomy" id="6956"/>
    <lineage>
        <taxon>Eukaryota</taxon>
        <taxon>Metazoa</taxon>
        <taxon>Ecdysozoa</taxon>
        <taxon>Arthropoda</taxon>
        <taxon>Chelicerata</taxon>
        <taxon>Arachnida</taxon>
        <taxon>Acari</taxon>
        <taxon>Acariformes</taxon>
        <taxon>Sarcoptiformes</taxon>
        <taxon>Astigmata</taxon>
        <taxon>Psoroptidia</taxon>
        <taxon>Analgoidea</taxon>
        <taxon>Pyroglyphidae</taxon>
        <taxon>Dermatophagoidinae</taxon>
        <taxon>Dermatophagoides</taxon>
    </lineage>
</organism>
<gene>
    <name evidence="4" type="primary">LOC113793084</name>
</gene>
<sequence length="207" mass="23803">MMNKNTIANTKFNTQVNDEVSHEESAVWQQKSQKAWELFTEIRDQEVSPTTKHIFDVFVIIRELKHEAEQSMNVQASAKRTFEDCLSIENTLVEFLKNVIYSEDSIECLDQPTTTIEPVINETTIEPIINEDRRDPGPSSEDNCLFCNGFHTSYACNMNNLDKIIILSNEDRCYKCFNQGHFCSECDKESCIKCGGDHDKNICQLDI</sequence>
<evidence type="ECO:0000313" key="3">
    <source>
        <dbReference type="Proteomes" id="UP000515146"/>
    </source>
</evidence>
<reference evidence="4" key="1">
    <citation type="submission" date="2025-08" db="UniProtKB">
        <authorList>
            <consortium name="RefSeq"/>
        </authorList>
    </citation>
    <scope>IDENTIFICATION</scope>
    <source>
        <strain evidence="4">Airmid</strain>
    </source>
</reference>
<name>A0A6P6Y0R0_DERPT</name>
<dbReference type="InterPro" id="IPR001878">
    <property type="entry name" value="Znf_CCHC"/>
</dbReference>
<evidence type="ECO:0000259" key="2">
    <source>
        <dbReference type="PROSITE" id="PS50158"/>
    </source>
</evidence>
<dbReference type="KEGG" id="dpte:113793084"/>
<keyword evidence="1" id="KW-0863">Zinc-finger</keyword>
<dbReference type="Proteomes" id="UP000515146">
    <property type="component" value="Unplaced"/>
</dbReference>
<dbReference type="RefSeq" id="XP_027198855.1">
    <property type="nucleotide sequence ID" value="XM_027343054.1"/>
</dbReference>
<proteinExistence type="predicted"/>
<dbReference type="AlphaFoldDB" id="A0A6P6Y0R0"/>
<keyword evidence="1" id="KW-0479">Metal-binding</keyword>
<dbReference type="GO" id="GO:0008270">
    <property type="term" value="F:zinc ion binding"/>
    <property type="evidence" value="ECO:0007669"/>
    <property type="project" value="UniProtKB-KW"/>
</dbReference>
<evidence type="ECO:0000256" key="1">
    <source>
        <dbReference type="PROSITE-ProRule" id="PRU00047"/>
    </source>
</evidence>
<evidence type="ECO:0000313" key="4">
    <source>
        <dbReference type="RefSeq" id="XP_027198855.1"/>
    </source>
</evidence>
<dbReference type="OrthoDB" id="6533558at2759"/>
<keyword evidence="3" id="KW-1185">Reference proteome</keyword>
<dbReference type="PROSITE" id="PS50158">
    <property type="entry name" value="ZF_CCHC"/>
    <property type="match status" value="1"/>
</dbReference>
<dbReference type="InParanoid" id="A0A6P6Y0R0"/>
<accession>A0A6P6Y0R0</accession>
<keyword evidence="1" id="KW-0862">Zinc</keyword>